<feature type="region of interest" description="Disordered" evidence="1">
    <location>
        <begin position="717"/>
        <end position="748"/>
    </location>
</feature>
<sequence>MVQGRWGHKAVYVPTTNMVYVVGGEISDRNGGPLKITNEVLQLNLSQSNPSPETLVTSSLLPTAFHSLAYAPLTNQLVSFGGMTSSCRTDSILHSLDLDNTSGNLTWTSETSSGLLRRRGAGMVHLEATVGEAEGKLMVFGGAVDQYVCSSTSSYYSAFDVIPYPLSDAAVHNSDKMAASSSSPIGVSDFAMTALANDTVLFVGGTDVNGDMVKMDKLTAWSNEQDWYSLNLMGEIPEARVGASMVAHPTLKDLVILHGGAIQDGASTSATASISLLNLTTLTWSSPYNVQPARQDARAWHSDIITSSGVLVSAFGIGAGNNSHSEVNYLDMRDSNVANWGWKRTWTTNMLNSNPASGPATGPTSGTTSPGSGSAANVKVPSTSSNVADAEENGDDGSLKKILPPTLIIGLVLLGLLVWLARRQVNIVRRRRLARHFEIDNTHDEEGNRRASLFEPVTQFMAKRGWNRSSPFAGLPRPFGGVRIPDGDETETAGWQSSLAGVVGRLTGKNQAQANSSSEMRQVDGRNVSRTQWEEIDFGLGRVDEQRRSSVGPTRPGTPGRPSEDTSRQIPAREFNKNRSRVSFPPDNEPVDPAYLPALVVVPPSNPSTPNSEPRAGDPFADYPVLMPSPRIHETISEKPEVDPKTRAEWDELEREVETAQPFRRSGTVSSTHSAGSTGSKEIEPLPRLSFEQKTSSEFVNSLSSYGIGLGKPITRRASGNDSVGNAIAGRSVSSPSSHSPPRDYNSAATVGYSPSYVRDLITGHAQSPARIPRSGELSRSSTMSDRPHSSVNLFNKYQSNDSDSSLSLADYRMDGAPVRVQRLSNPPRFPPPTSPLPQAPSTGVSRRVSTSDALERSSDNVGTLARPAGEVRQLRVVNATPRPDEVDEFGSKA</sequence>
<feature type="compositionally biased region" description="Pro residues" evidence="1">
    <location>
        <begin position="828"/>
        <end position="839"/>
    </location>
</feature>
<dbReference type="Gene3D" id="2.120.10.80">
    <property type="entry name" value="Kelch-type beta propeller"/>
    <property type="match status" value="2"/>
</dbReference>
<feature type="compositionally biased region" description="Polar residues" evidence="1">
    <location>
        <begin position="667"/>
        <end position="680"/>
    </location>
</feature>
<dbReference type="Pfam" id="PF24681">
    <property type="entry name" value="Kelch_KLHDC2_KLHL20_DRC7"/>
    <property type="match status" value="1"/>
</dbReference>
<accession>A0A8K0JSM6</accession>
<feature type="compositionally biased region" description="Low complexity" evidence="1">
    <location>
        <begin position="355"/>
        <end position="376"/>
    </location>
</feature>
<comment type="caution">
    <text evidence="2">The sequence shown here is derived from an EMBL/GenBank/DDBJ whole genome shotgun (WGS) entry which is preliminary data.</text>
</comment>
<feature type="region of interest" description="Disordered" evidence="1">
    <location>
        <begin position="765"/>
        <end position="809"/>
    </location>
</feature>
<feature type="compositionally biased region" description="Polar residues" evidence="1">
    <location>
        <begin position="778"/>
        <end position="799"/>
    </location>
</feature>
<evidence type="ECO:0000313" key="2">
    <source>
        <dbReference type="EMBL" id="KAG7571307.1"/>
    </source>
</evidence>
<feature type="compositionally biased region" description="Low complexity" evidence="1">
    <location>
        <begin position="552"/>
        <end position="561"/>
    </location>
</feature>
<feature type="region of interest" description="Disordered" evidence="1">
    <location>
        <begin position="537"/>
        <end position="591"/>
    </location>
</feature>
<feature type="region of interest" description="Disordered" evidence="1">
    <location>
        <begin position="351"/>
        <end position="396"/>
    </location>
</feature>
<feature type="compositionally biased region" description="Low complexity" evidence="1">
    <location>
        <begin position="800"/>
        <end position="809"/>
    </location>
</feature>
<protein>
    <recommendedName>
        <fullName evidence="4">Galactose oxidase</fullName>
    </recommendedName>
</protein>
<dbReference type="EMBL" id="JABELV010000009">
    <property type="protein sequence ID" value="KAG7571307.1"/>
    <property type="molecule type" value="Genomic_DNA"/>
</dbReference>
<evidence type="ECO:0008006" key="4">
    <source>
        <dbReference type="Google" id="ProtNLM"/>
    </source>
</evidence>
<feature type="region of interest" description="Disordered" evidence="1">
    <location>
        <begin position="656"/>
        <end position="690"/>
    </location>
</feature>
<dbReference type="AlphaFoldDB" id="A0A8K0JSM6"/>
<organism evidence="2 3">
    <name type="scientific">Filobasidium floriforme</name>
    <dbReference type="NCBI Taxonomy" id="5210"/>
    <lineage>
        <taxon>Eukaryota</taxon>
        <taxon>Fungi</taxon>
        <taxon>Dikarya</taxon>
        <taxon>Basidiomycota</taxon>
        <taxon>Agaricomycotina</taxon>
        <taxon>Tremellomycetes</taxon>
        <taxon>Filobasidiales</taxon>
        <taxon>Filobasidiaceae</taxon>
        <taxon>Filobasidium</taxon>
    </lineage>
</organism>
<dbReference type="Proteomes" id="UP000812966">
    <property type="component" value="Unassembled WGS sequence"/>
</dbReference>
<gene>
    <name evidence="2" type="ORF">FFLO_00819</name>
</gene>
<reference evidence="2" key="1">
    <citation type="submission" date="2020-04" db="EMBL/GenBank/DDBJ databases">
        <title>Analysis of mating type loci in Filobasidium floriforme.</title>
        <authorList>
            <person name="Nowrousian M."/>
        </authorList>
    </citation>
    <scope>NUCLEOTIDE SEQUENCE</scope>
    <source>
        <strain evidence="2">CBS 6242</strain>
    </source>
</reference>
<feature type="region of interest" description="Disordered" evidence="1">
    <location>
        <begin position="822"/>
        <end position="868"/>
    </location>
</feature>
<evidence type="ECO:0000256" key="1">
    <source>
        <dbReference type="SAM" id="MobiDB-lite"/>
    </source>
</evidence>
<keyword evidence="3" id="KW-1185">Reference proteome</keyword>
<dbReference type="OrthoDB" id="432528at2759"/>
<evidence type="ECO:0000313" key="3">
    <source>
        <dbReference type="Proteomes" id="UP000812966"/>
    </source>
</evidence>
<proteinExistence type="predicted"/>
<dbReference type="SUPFAM" id="SSF117281">
    <property type="entry name" value="Kelch motif"/>
    <property type="match status" value="1"/>
</dbReference>
<feature type="compositionally biased region" description="Polar residues" evidence="1">
    <location>
        <begin position="844"/>
        <end position="853"/>
    </location>
</feature>
<name>A0A8K0JSM6_9TREE</name>
<dbReference type="InterPro" id="IPR015915">
    <property type="entry name" value="Kelch-typ_b-propeller"/>
</dbReference>